<keyword evidence="4 7" id="KW-0479">Metal-binding</keyword>
<sequence length="356" mass="38003">MEEPEMRAFTVQNFAHPLEEVDVTTPQPKGTEVVVEVTRCGVCHTDLHLQDGFYDLGGGKRLNLKDRGIVPPLVLGHEIYGKLVAKGPDVSDDQCEIGRYYVVYPWIGCGECEQCLQDHDNLCATPKSLGVARPGGYADQCLIPHPKYLVDVTDLDPSLAATYACSGLTAYSAINKIEIDRENELLVLLGLGGVGMNALNIAVAQGFGRIAVADLDPAKRDFALRAGAHFSFDPGQPEELQTLLSEQGNAAAVVDFVGSTETAASGISMLRKGGIYVIVGLFGGEVTLPLPPLAQRSTVICGSYVGNLAELRELVELAKTGKIAALPVETMPFSKANEALDRLRTGGVNGRLVLAK</sequence>
<evidence type="ECO:0000256" key="2">
    <source>
        <dbReference type="ARBA" id="ARBA00008072"/>
    </source>
</evidence>
<dbReference type="Pfam" id="PF00107">
    <property type="entry name" value="ADH_zinc_N"/>
    <property type="match status" value="1"/>
</dbReference>
<reference evidence="9" key="2">
    <citation type="submission" date="2023-01" db="EMBL/GenBank/DDBJ databases">
        <title>Draft genome sequence of Sulfitobacter pacificus strain NBRC 109915.</title>
        <authorList>
            <person name="Sun Q."/>
            <person name="Mori K."/>
        </authorList>
    </citation>
    <scope>NUCLEOTIDE SEQUENCE</scope>
    <source>
        <strain evidence="9">NBRC 109915</strain>
    </source>
</reference>
<dbReference type="InterPro" id="IPR002328">
    <property type="entry name" value="ADH_Zn_CS"/>
</dbReference>
<dbReference type="Gene3D" id="3.90.180.10">
    <property type="entry name" value="Medium-chain alcohol dehydrogenases, catalytic domain"/>
    <property type="match status" value="1"/>
</dbReference>
<dbReference type="EMBL" id="BSNL01000007">
    <property type="protein sequence ID" value="GLQ29204.1"/>
    <property type="molecule type" value="Genomic_DNA"/>
</dbReference>
<dbReference type="PANTHER" id="PTHR42940:SF8">
    <property type="entry name" value="VACUOLAR PROTEIN SORTING-ASSOCIATED PROTEIN 11"/>
    <property type="match status" value="1"/>
</dbReference>
<dbReference type="InterPro" id="IPR013154">
    <property type="entry name" value="ADH-like_N"/>
</dbReference>
<evidence type="ECO:0000256" key="7">
    <source>
        <dbReference type="RuleBase" id="RU361277"/>
    </source>
</evidence>
<evidence type="ECO:0000256" key="5">
    <source>
        <dbReference type="ARBA" id="ARBA00022833"/>
    </source>
</evidence>
<comment type="similarity">
    <text evidence="2 7">Belongs to the zinc-containing alcohol dehydrogenase family.</text>
</comment>
<gene>
    <name evidence="9" type="ORF">GCM10007927_40070</name>
</gene>
<organism evidence="9 10">
    <name type="scientific">Sulfitobacter pacificus</name>
    <dbReference type="NCBI Taxonomy" id="1499314"/>
    <lineage>
        <taxon>Bacteria</taxon>
        <taxon>Pseudomonadati</taxon>
        <taxon>Pseudomonadota</taxon>
        <taxon>Alphaproteobacteria</taxon>
        <taxon>Rhodobacterales</taxon>
        <taxon>Roseobacteraceae</taxon>
        <taxon>Sulfitobacter</taxon>
    </lineage>
</organism>
<proteinExistence type="inferred from homology"/>
<dbReference type="PROSITE" id="PS00059">
    <property type="entry name" value="ADH_ZINC"/>
    <property type="match status" value="1"/>
</dbReference>
<accession>A0ABQ5VPW9</accession>
<reference evidence="9" key="1">
    <citation type="journal article" date="2014" name="Int. J. Syst. Evol. Microbiol.">
        <title>Complete genome of a new Firmicutes species belonging to the dominant human colonic microbiota ('Ruminococcus bicirculans') reveals two chromosomes and a selective capacity to utilize plant glucans.</title>
        <authorList>
            <consortium name="NISC Comparative Sequencing Program"/>
            <person name="Wegmann U."/>
            <person name="Louis P."/>
            <person name="Goesmann A."/>
            <person name="Henrissat B."/>
            <person name="Duncan S.H."/>
            <person name="Flint H.J."/>
        </authorList>
    </citation>
    <scope>NUCLEOTIDE SEQUENCE</scope>
    <source>
        <strain evidence="9">NBRC 109915</strain>
    </source>
</reference>
<evidence type="ECO:0000256" key="4">
    <source>
        <dbReference type="ARBA" id="ARBA00022723"/>
    </source>
</evidence>
<dbReference type="RefSeq" id="WP_284376455.1">
    <property type="nucleotide sequence ID" value="NZ_BSNL01000007.1"/>
</dbReference>
<evidence type="ECO:0000256" key="6">
    <source>
        <dbReference type="ARBA" id="ARBA00023002"/>
    </source>
</evidence>
<feature type="domain" description="Enoyl reductase (ER)" evidence="8">
    <location>
        <begin position="9"/>
        <end position="354"/>
    </location>
</feature>
<dbReference type="InterPro" id="IPR011032">
    <property type="entry name" value="GroES-like_sf"/>
</dbReference>
<dbReference type="InterPro" id="IPR013149">
    <property type="entry name" value="ADH-like_C"/>
</dbReference>
<keyword evidence="6" id="KW-0560">Oxidoreductase</keyword>
<comment type="cofactor">
    <cofactor evidence="1 7">
        <name>Zn(2+)</name>
        <dbReference type="ChEBI" id="CHEBI:29105"/>
    </cofactor>
</comment>
<comment type="caution">
    <text evidence="9">The sequence shown here is derived from an EMBL/GenBank/DDBJ whole genome shotgun (WGS) entry which is preliminary data.</text>
</comment>
<evidence type="ECO:0000313" key="10">
    <source>
        <dbReference type="Proteomes" id="UP001161388"/>
    </source>
</evidence>
<dbReference type="SUPFAM" id="SSF50129">
    <property type="entry name" value="GroES-like"/>
    <property type="match status" value="1"/>
</dbReference>
<evidence type="ECO:0000259" key="8">
    <source>
        <dbReference type="SMART" id="SM00829"/>
    </source>
</evidence>
<keyword evidence="10" id="KW-1185">Reference proteome</keyword>
<name>A0ABQ5VPW9_9RHOB</name>
<dbReference type="Gene3D" id="3.40.50.720">
    <property type="entry name" value="NAD(P)-binding Rossmann-like Domain"/>
    <property type="match status" value="1"/>
</dbReference>
<dbReference type="InterPro" id="IPR036291">
    <property type="entry name" value="NAD(P)-bd_dom_sf"/>
</dbReference>
<dbReference type="SMART" id="SM00829">
    <property type="entry name" value="PKS_ER"/>
    <property type="match status" value="1"/>
</dbReference>
<evidence type="ECO:0000256" key="1">
    <source>
        <dbReference type="ARBA" id="ARBA00001947"/>
    </source>
</evidence>
<evidence type="ECO:0000313" key="9">
    <source>
        <dbReference type="EMBL" id="GLQ29204.1"/>
    </source>
</evidence>
<dbReference type="Proteomes" id="UP001161388">
    <property type="component" value="Unassembled WGS sequence"/>
</dbReference>
<protein>
    <recommendedName>
        <fullName evidence="3">alcohol dehydrogenase</fullName>
        <ecNumber evidence="3">1.1.1.1</ecNumber>
    </recommendedName>
</protein>
<dbReference type="PANTHER" id="PTHR42940">
    <property type="entry name" value="ALCOHOL DEHYDROGENASE 1-RELATED"/>
    <property type="match status" value="1"/>
</dbReference>
<dbReference type="SUPFAM" id="SSF51735">
    <property type="entry name" value="NAD(P)-binding Rossmann-fold domains"/>
    <property type="match status" value="1"/>
</dbReference>
<dbReference type="InterPro" id="IPR020843">
    <property type="entry name" value="ER"/>
</dbReference>
<dbReference type="EC" id="1.1.1.1" evidence="3"/>
<dbReference type="CDD" id="cd08240">
    <property type="entry name" value="6_hydroxyhexanoate_dh_like"/>
    <property type="match status" value="1"/>
</dbReference>
<dbReference type="Pfam" id="PF08240">
    <property type="entry name" value="ADH_N"/>
    <property type="match status" value="1"/>
</dbReference>
<keyword evidence="5 7" id="KW-0862">Zinc</keyword>
<evidence type="ECO:0000256" key="3">
    <source>
        <dbReference type="ARBA" id="ARBA00013190"/>
    </source>
</evidence>